<dbReference type="InterPro" id="IPR046843">
    <property type="entry name" value="LonB_AAA-LID"/>
</dbReference>
<dbReference type="GO" id="GO:0005524">
    <property type="term" value="F:ATP binding"/>
    <property type="evidence" value="ECO:0007669"/>
    <property type="project" value="InterPro"/>
</dbReference>
<keyword evidence="1 2" id="KW-0645">Protease</keyword>
<keyword evidence="3" id="KW-0175">Coiled coil</keyword>
<feature type="active site" evidence="2">
    <location>
        <position position="716"/>
    </location>
</feature>
<dbReference type="eggNOG" id="COG1067">
    <property type="taxonomic scope" value="Bacteria"/>
</dbReference>
<dbReference type="Pfam" id="PF20436">
    <property type="entry name" value="LonB_AAA-LID"/>
    <property type="match status" value="1"/>
</dbReference>
<dbReference type="Gene3D" id="3.30.230.10">
    <property type="match status" value="1"/>
</dbReference>
<dbReference type="KEGG" id="pgv:SL003B_2622"/>
<feature type="region of interest" description="Disordered" evidence="4">
    <location>
        <begin position="1"/>
        <end position="22"/>
    </location>
</feature>
<dbReference type="InterPro" id="IPR041699">
    <property type="entry name" value="AAA_32"/>
</dbReference>
<evidence type="ECO:0000256" key="3">
    <source>
        <dbReference type="SAM" id="Coils"/>
    </source>
</evidence>
<dbReference type="AlphaFoldDB" id="F2J4A3"/>
<dbReference type="EC" id="3.4.21.53" evidence="2"/>
<dbReference type="SUPFAM" id="SSF52540">
    <property type="entry name" value="P-loop containing nucleoside triphosphate hydrolases"/>
    <property type="match status" value="1"/>
</dbReference>
<accession>F2J4A3</accession>
<evidence type="ECO:0000256" key="4">
    <source>
        <dbReference type="SAM" id="MobiDB-lite"/>
    </source>
</evidence>
<proteinExistence type="inferred from homology"/>
<dbReference type="STRING" id="991905.SL003B_2622"/>
<dbReference type="InterPro" id="IPR027417">
    <property type="entry name" value="P-loop_NTPase"/>
</dbReference>
<comment type="similarity">
    <text evidence="2">Belongs to the peptidase S16 family.</text>
</comment>
<gene>
    <name evidence="6" type="ordered locus">SL003B_2622</name>
</gene>
<dbReference type="HOGENOM" id="CLU_014785_0_1_5"/>
<evidence type="ECO:0000256" key="1">
    <source>
        <dbReference type="ARBA" id="ARBA00022670"/>
    </source>
</evidence>
<dbReference type="SUPFAM" id="SSF54211">
    <property type="entry name" value="Ribosomal protein S5 domain 2-like"/>
    <property type="match status" value="1"/>
</dbReference>
<dbReference type="Gene3D" id="1.10.8.60">
    <property type="match status" value="1"/>
</dbReference>
<feature type="active site" evidence="2">
    <location>
        <position position="673"/>
    </location>
</feature>
<comment type="catalytic activity">
    <reaction evidence="2">
        <text>Hydrolysis of proteins in presence of ATP.</text>
        <dbReference type="EC" id="3.4.21.53"/>
    </reaction>
</comment>
<dbReference type="InterPro" id="IPR027065">
    <property type="entry name" value="Lon_Prtase"/>
</dbReference>
<dbReference type="GO" id="GO:0004176">
    <property type="term" value="F:ATP-dependent peptidase activity"/>
    <property type="evidence" value="ECO:0007669"/>
    <property type="project" value="UniProtKB-UniRule"/>
</dbReference>
<sequence>MPETDLPLAGLPSAGHPEQPALPAPVAAAELRRPADLSGLAFDTTDDLEPLEGLVGQRRALDALEVATRLERTGFNLFVVGSNERIAREAVISTLKSAARERAKPVDWIYVNNFKEPHKPIAIALPAGRAPAFQGAMRTLVEDLKAALPAVFQSEEYQAQRAAIDEAYQQKQAELFSNLQKKATAQNIALLRTPMGFALVPAREGKVVPPDEFNALPQEEREAIQKVVKQLEEELERIVRQIPRWEKDRRDEIKRLNGDTTQATVDPQINEVLADYSDLPQIVDYMEAVRADLVDNVAIFILKDEEASSESEPMMPGSAYDRYRVNLFVSQAEHDGAAPVIEELHPTLSNLTGRVEHIASQGVLVTNFGLIKAGALHRANGGFLVLDARALLSEAFSWTALKRALRRGTIVIEDINRLIGLTSTISLEPAPIPLDLKVILFGDRLIHFLLAMLDPELEEHFKIVADFEDDMERSADSEALLVRLFATILRREKLRTMERDAAALLIEQAARMAENARKLSLSADQLRDILAEADHYAGLGGRTAITRADLQKALDQRIDRASRIRERLQEQILREVALIDTDGACVGQINGLSVLQLAGQSFGRPSRITCSVRPGAGKVVDIEREVELGGPLHSKGVMILSGFLAGRFALDAPMSLQASLVFEQSYAGVEGDSASSAELYALLSAIAGVPLRQDLAVTGSVNQHGEVQAIGGVNDKIEGFFDVCAARGLTGRQGVLIPKSNVQHLMLRQDVVEACAAGGFAVYPVASIDQGLALLTGLPAGGRGADGAYPEGSVYRLVEDRLRAFAEIRRSLARQDSLSSPNDKNGES</sequence>
<dbReference type="GO" id="GO:0004252">
    <property type="term" value="F:serine-type endopeptidase activity"/>
    <property type="evidence" value="ECO:0007669"/>
    <property type="project" value="UniProtKB-UniRule"/>
</dbReference>
<dbReference type="PROSITE" id="PS51786">
    <property type="entry name" value="LON_PROTEOLYTIC"/>
    <property type="match status" value="1"/>
</dbReference>
<dbReference type="Proteomes" id="UP000008130">
    <property type="component" value="Chromosome"/>
</dbReference>
<evidence type="ECO:0000313" key="6">
    <source>
        <dbReference type="EMBL" id="ADZ71045.1"/>
    </source>
</evidence>
<organism evidence="6 7">
    <name type="scientific">Polymorphum gilvum (strain LMG 25793 / CGMCC 1.9160 / SL003B-26A1)</name>
    <dbReference type="NCBI Taxonomy" id="991905"/>
    <lineage>
        <taxon>Bacteria</taxon>
        <taxon>Pseudomonadati</taxon>
        <taxon>Pseudomonadota</taxon>
        <taxon>Alphaproteobacteria</taxon>
        <taxon>Rhodobacterales</taxon>
        <taxon>Paracoccaceae</taxon>
        <taxon>Polymorphum</taxon>
    </lineage>
</organism>
<dbReference type="InterPro" id="IPR020568">
    <property type="entry name" value="Ribosomal_Su5_D2-typ_SF"/>
</dbReference>
<keyword evidence="2" id="KW-0378">Hydrolase</keyword>
<feature type="coiled-coil region" evidence="3">
    <location>
        <begin position="221"/>
        <end position="248"/>
    </location>
</feature>
<evidence type="ECO:0000256" key="2">
    <source>
        <dbReference type="PROSITE-ProRule" id="PRU01122"/>
    </source>
</evidence>
<dbReference type="GO" id="GO:0006508">
    <property type="term" value="P:proteolysis"/>
    <property type="evidence" value="ECO:0007669"/>
    <property type="project" value="UniProtKB-KW"/>
</dbReference>
<evidence type="ECO:0000313" key="7">
    <source>
        <dbReference type="Proteomes" id="UP000008130"/>
    </source>
</evidence>
<dbReference type="PANTHER" id="PTHR10046">
    <property type="entry name" value="ATP DEPENDENT LON PROTEASE FAMILY MEMBER"/>
    <property type="match status" value="1"/>
</dbReference>
<dbReference type="InterPro" id="IPR014721">
    <property type="entry name" value="Ribsml_uS5_D2-typ_fold_subgr"/>
</dbReference>
<dbReference type="Pfam" id="PF20437">
    <property type="entry name" value="LonC_helical"/>
    <property type="match status" value="1"/>
</dbReference>
<evidence type="ECO:0000259" key="5">
    <source>
        <dbReference type="PROSITE" id="PS51786"/>
    </source>
</evidence>
<dbReference type="Pfam" id="PF13654">
    <property type="entry name" value="AAA_32"/>
    <property type="match status" value="1"/>
</dbReference>
<dbReference type="EMBL" id="CP002568">
    <property type="protein sequence ID" value="ADZ71045.1"/>
    <property type="molecule type" value="Genomic_DNA"/>
</dbReference>
<protein>
    <recommendedName>
        <fullName evidence="2">endopeptidase La</fullName>
        <ecNumber evidence="2">3.4.21.53</ecNumber>
    </recommendedName>
</protein>
<feature type="domain" description="Lon proteolytic" evidence="5">
    <location>
        <begin position="583"/>
        <end position="778"/>
    </location>
</feature>
<dbReference type="InterPro" id="IPR046844">
    <property type="entry name" value="Lon-like_helical"/>
</dbReference>
<dbReference type="Pfam" id="PF05362">
    <property type="entry name" value="Lon_C"/>
    <property type="match status" value="1"/>
</dbReference>
<dbReference type="eggNOG" id="COG4943">
    <property type="taxonomic scope" value="Bacteria"/>
</dbReference>
<keyword evidence="2" id="KW-0720">Serine protease</keyword>
<dbReference type="Gene3D" id="3.40.50.300">
    <property type="entry name" value="P-loop containing nucleotide triphosphate hydrolases"/>
    <property type="match status" value="2"/>
</dbReference>
<reference evidence="6 7" key="1">
    <citation type="journal article" date="2011" name="J. Bacteriol.">
        <title>Complete genome sequence of Polymorphum gilvum SL003B-26A1T, a crude oil-degrading bacterium from oil-polluted saline soil.</title>
        <authorList>
            <person name="Li S.G."/>
            <person name="Tang Y.Q."/>
            <person name="Nie Y."/>
            <person name="Cai M."/>
            <person name="Wu X.L."/>
        </authorList>
    </citation>
    <scope>NUCLEOTIDE SEQUENCE [LARGE SCALE GENOMIC DNA]</scope>
    <source>
        <strain evidence="7">LMG 25793 / CGMCC 1.9160 / SL003B-26A1</strain>
    </source>
</reference>
<dbReference type="InterPro" id="IPR008269">
    <property type="entry name" value="Lon_proteolytic"/>
</dbReference>
<keyword evidence="7" id="KW-1185">Reference proteome</keyword>
<dbReference type="PATRIC" id="fig|991905.3.peg.2684"/>
<dbReference type="RefSeq" id="WP_013653359.1">
    <property type="nucleotide sequence ID" value="NC_015259.1"/>
</dbReference>
<dbReference type="GO" id="GO:0030163">
    <property type="term" value="P:protein catabolic process"/>
    <property type="evidence" value="ECO:0007669"/>
    <property type="project" value="InterPro"/>
</dbReference>
<name>F2J4A3_POLGS</name>